<dbReference type="Gene3D" id="3.40.50.300">
    <property type="entry name" value="P-loop containing nucleotide triphosphate hydrolases"/>
    <property type="match status" value="1"/>
</dbReference>
<evidence type="ECO:0000313" key="11">
    <source>
        <dbReference type="Proteomes" id="UP000494040"/>
    </source>
</evidence>
<dbReference type="InterPro" id="IPR027417">
    <property type="entry name" value="P-loop_NTPase"/>
</dbReference>
<dbReference type="EnsemblMetazoa" id="XM_014404955.2">
    <property type="protein sequence ID" value="XP_014260441.1"/>
    <property type="gene ID" value="LOC106673040"/>
</dbReference>
<comment type="subcellular location">
    <subcellularLocation>
        <location evidence="1">Nucleus</location>
    </subcellularLocation>
</comment>
<dbReference type="InterPro" id="IPR052093">
    <property type="entry name" value="HR_Repair_Mediator"/>
</dbReference>
<keyword evidence="6" id="KW-0539">Nucleus</keyword>
<organism evidence="10 11">
    <name type="scientific">Cimex lectularius</name>
    <name type="common">Bed bug</name>
    <name type="synonym">Acanthia lectularia</name>
    <dbReference type="NCBI Taxonomy" id="79782"/>
    <lineage>
        <taxon>Eukaryota</taxon>
        <taxon>Metazoa</taxon>
        <taxon>Ecdysozoa</taxon>
        <taxon>Arthropoda</taxon>
        <taxon>Hexapoda</taxon>
        <taxon>Insecta</taxon>
        <taxon>Pterygota</taxon>
        <taxon>Neoptera</taxon>
        <taxon>Paraneoptera</taxon>
        <taxon>Hemiptera</taxon>
        <taxon>Heteroptera</taxon>
        <taxon>Panheteroptera</taxon>
        <taxon>Cimicomorpha</taxon>
        <taxon>Cimicidae</taxon>
        <taxon>Cimex</taxon>
    </lineage>
</organism>
<dbReference type="KEGG" id="clec:106673040"/>
<evidence type="ECO:0000313" key="10">
    <source>
        <dbReference type="EnsemblMetazoa" id="XP_014260441.1"/>
    </source>
</evidence>
<dbReference type="GO" id="GO:0033065">
    <property type="term" value="C:Rad51C-XRCC3 complex"/>
    <property type="evidence" value="ECO:0007669"/>
    <property type="project" value="TreeGrafter"/>
</dbReference>
<evidence type="ECO:0000256" key="8">
    <source>
        <dbReference type="SAM" id="MobiDB-lite"/>
    </source>
</evidence>
<dbReference type="PANTHER" id="PTHR46239">
    <property type="entry name" value="DNA REPAIR PROTEIN RAD51 HOMOLOG 3 RAD51C"/>
    <property type="match status" value="1"/>
</dbReference>
<dbReference type="Pfam" id="PF08423">
    <property type="entry name" value="Rad51"/>
    <property type="match status" value="1"/>
</dbReference>
<keyword evidence="4" id="KW-0067">ATP-binding</keyword>
<evidence type="ECO:0000256" key="7">
    <source>
        <dbReference type="ARBA" id="ARBA00040674"/>
    </source>
</evidence>
<dbReference type="OrthoDB" id="5957327at2759"/>
<dbReference type="GO" id="GO:0000707">
    <property type="term" value="P:meiotic DNA recombinase assembly"/>
    <property type="evidence" value="ECO:0007669"/>
    <property type="project" value="TreeGrafter"/>
</dbReference>
<dbReference type="PANTHER" id="PTHR46239:SF1">
    <property type="entry name" value="DNA REPAIR PROTEIN RAD51 HOMOLOG 3"/>
    <property type="match status" value="1"/>
</dbReference>
<dbReference type="GO" id="GO:0033063">
    <property type="term" value="C:Rad51B-Rad51C-Rad51D-XRCC2 complex"/>
    <property type="evidence" value="ECO:0007669"/>
    <property type="project" value="TreeGrafter"/>
</dbReference>
<dbReference type="PIRSF" id="PIRSF005856">
    <property type="entry name" value="Rad51"/>
    <property type="match status" value="1"/>
</dbReference>
<dbReference type="PROSITE" id="PS50162">
    <property type="entry name" value="RECA_2"/>
    <property type="match status" value="1"/>
</dbReference>
<feature type="domain" description="RecA family profile 1" evidence="9">
    <location>
        <begin position="61"/>
        <end position="246"/>
    </location>
</feature>
<feature type="region of interest" description="Disordered" evidence="8">
    <location>
        <begin position="1"/>
        <end position="26"/>
    </location>
</feature>
<evidence type="ECO:0000256" key="1">
    <source>
        <dbReference type="ARBA" id="ARBA00004123"/>
    </source>
</evidence>
<keyword evidence="2" id="KW-0547">Nucleotide-binding</keyword>
<keyword evidence="3" id="KW-0227">DNA damage</keyword>
<protein>
    <recommendedName>
        <fullName evidence="7">DNA repair protein RAD51 homolog 3</fullName>
    </recommendedName>
</protein>
<reference evidence="10" key="1">
    <citation type="submission" date="2022-01" db="UniProtKB">
        <authorList>
            <consortium name="EnsemblMetazoa"/>
        </authorList>
    </citation>
    <scope>IDENTIFICATION</scope>
</reference>
<proteinExistence type="predicted"/>
<sequence length="311" mass="35149">MHNTKIFMPPPLSTTSDGDLLSQKKKKNASRNLHAMSLCKIRRNTYFIIASCAFNDRKTNISIPLMFRNVMDQKFRDLFSLGDIIHICGSPGSGKTQLVLQLCVCVQIPKFLHGLGSEAIFIDTDSGFSIAKISEIAEAVVDECKNLGQCHDKRENVNEFTVETILKKIHYLQISSYHELLAAVHSLHSFLTKHLMVKLIVIDSLVFPFIGMSNTLERTRLVLTVINKLHHLAGMFNLVVVITNHMVTKVTKQTSYILPSMGESVSHSIPQTLWLHKVGNHFYATVLKSNKLPNSEIMLEVPRRGQQIWEK</sequence>
<keyword evidence="11" id="KW-1185">Reference proteome</keyword>
<dbReference type="GO" id="GO:0008821">
    <property type="term" value="F:crossover junction DNA endonuclease activity"/>
    <property type="evidence" value="ECO:0007669"/>
    <property type="project" value="TreeGrafter"/>
</dbReference>
<dbReference type="GO" id="GO:0005657">
    <property type="term" value="C:replication fork"/>
    <property type="evidence" value="ECO:0007669"/>
    <property type="project" value="TreeGrafter"/>
</dbReference>
<evidence type="ECO:0000256" key="4">
    <source>
        <dbReference type="ARBA" id="ARBA00022840"/>
    </source>
</evidence>
<dbReference type="InterPro" id="IPR013632">
    <property type="entry name" value="Rad51_C"/>
</dbReference>
<dbReference type="GO" id="GO:0140664">
    <property type="term" value="F:ATP-dependent DNA damage sensor activity"/>
    <property type="evidence" value="ECO:0007669"/>
    <property type="project" value="InterPro"/>
</dbReference>
<dbReference type="GO" id="GO:0000400">
    <property type="term" value="F:four-way junction DNA binding"/>
    <property type="evidence" value="ECO:0007669"/>
    <property type="project" value="TreeGrafter"/>
</dbReference>
<evidence type="ECO:0000256" key="2">
    <source>
        <dbReference type="ARBA" id="ARBA00022741"/>
    </source>
</evidence>
<dbReference type="SUPFAM" id="SSF52540">
    <property type="entry name" value="P-loop containing nucleoside triphosphate hydrolases"/>
    <property type="match status" value="1"/>
</dbReference>
<dbReference type="OMA" id="IRTEICG"/>
<evidence type="ECO:0000256" key="3">
    <source>
        <dbReference type="ARBA" id="ARBA00022763"/>
    </source>
</evidence>
<name>A0A8I6THF3_CIMLE</name>
<evidence type="ECO:0000256" key="5">
    <source>
        <dbReference type="ARBA" id="ARBA00023204"/>
    </source>
</evidence>
<keyword evidence="5" id="KW-0234">DNA repair</keyword>
<dbReference type="RefSeq" id="XP_014260441.1">
    <property type="nucleotide sequence ID" value="XM_014404955.2"/>
</dbReference>
<dbReference type="Proteomes" id="UP000494040">
    <property type="component" value="Unassembled WGS sequence"/>
</dbReference>
<dbReference type="GO" id="GO:0007131">
    <property type="term" value="P:reciprocal meiotic recombination"/>
    <property type="evidence" value="ECO:0007669"/>
    <property type="project" value="TreeGrafter"/>
</dbReference>
<dbReference type="InterPro" id="IPR016467">
    <property type="entry name" value="DNA_recomb/repair_RecA-like"/>
</dbReference>
<dbReference type="GeneID" id="106673040"/>
<dbReference type="GO" id="GO:0005524">
    <property type="term" value="F:ATP binding"/>
    <property type="evidence" value="ECO:0007669"/>
    <property type="project" value="UniProtKB-KW"/>
</dbReference>
<evidence type="ECO:0000256" key="6">
    <source>
        <dbReference type="ARBA" id="ARBA00023242"/>
    </source>
</evidence>
<dbReference type="AlphaFoldDB" id="A0A8I6THF3"/>
<accession>A0A8I6THF3</accession>
<evidence type="ECO:0000259" key="9">
    <source>
        <dbReference type="PROSITE" id="PS50162"/>
    </source>
</evidence>
<dbReference type="InterPro" id="IPR020588">
    <property type="entry name" value="RecA_ATP-bd"/>
</dbReference>